<keyword evidence="2" id="KW-1185">Reference proteome</keyword>
<dbReference type="RefSeq" id="WP_188367486.1">
    <property type="nucleotide sequence ID" value="NZ_BMDT01000005.1"/>
</dbReference>
<proteinExistence type="predicted"/>
<dbReference type="AlphaFoldDB" id="A0A917N4E6"/>
<accession>A0A917N4E6</accession>
<dbReference type="SUPFAM" id="SSF51556">
    <property type="entry name" value="Metallo-dependent hydrolases"/>
    <property type="match status" value="1"/>
</dbReference>
<reference evidence="1" key="1">
    <citation type="journal article" date="2014" name="Int. J. Syst. Evol. Microbiol.">
        <title>Complete genome sequence of Corynebacterium casei LMG S-19264T (=DSM 44701T), isolated from a smear-ripened cheese.</title>
        <authorList>
            <consortium name="US DOE Joint Genome Institute (JGI-PGF)"/>
            <person name="Walter F."/>
            <person name="Albersmeier A."/>
            <person name="Kalinowski J."/>
            <person name="Ruckert C."/>
        </authorList>
    </citation>
    <scope>NUCLEOTIDE SEQUENCE</scope>
    <source>
        <strain evidence="1">CCM 8433</strain>
    </source>
</reference>
<evidence type="ECO:0000313" key="2">
    <source>
        <dbReference type="Proteomes" id="UP000622610"/>
    </source>
</evidence>
<gene>
    <name evidence="1" type="ORF">GCM10011482_12990</name>
</gene>
<dbReference type="GO" id="GO:0005829">
    <property type="term" value="C:cytosol"/>
    <property type="evidence" value="ECO:0007669"/>
    <property type="project" value="TreeGrafter"/>
</dbReference>
<dbReference type="GO" id="GO:0046103">
    <property type="term" value="P:inosine biosynthetic process"/>
    <property type="evidence" value="ECO:0007669"/>
    <property type="project" value="TreeGrafter"/>
</dbReference>
<evidence type="ECO:0000313" key="1">
    <source>
        <dbReference type="EMBL" id="GGI65645.1"/>
    </source>
</evidence>
<dbReference type="InterPro" id="IPR032466">
    <property type="entry name" value="Metal_Hydrolase"/>
</dbReference>
<protein>
    <recommendedName>
        <fullName evidence="3">Adenosine deaminase domain-containing protein</fullName>
    </recommendedName>
</protein>
<dbReference type="GO" id="GO:0006154">
    <property type="term" value="P:adenosine catabolic process"/>
    <property type="evidence" value="ECO:0007669"/>
    <property type="project" value="TreeGrafter"/>
</dbReference>
<dbReference type="GO" id="GO:0004000">
    <property type="term" value="F:adenosine deaminase activity"/>
    <property type="evidence" value="ECO:0007669"/>
    <property type="project" value="TreeGrafter"/>
</dbReference>
<organism evidence="1 2">
    <name type="scientific">Enterococcus alcedinis</name>
    <dbReference type="NCBI Taxonomy" id="1274384"/>
    <lineage>
        <taxon>Bacteria</taxon>
        <taxon>Bacillati</taxon>
        <taxon>Bacillota</taxon>
        <taxon>Bacilli</taxon>
        <taxon>Lactobacillales</taxon>
        <taxon>Enterococcaceae</taxon>
        <taxon>Enterococcus</taxon>
    </lineage>
</organism>
<dbReference type="PANTHER" id="PTHR11409">
    <property type="entry name" value="ADENOSINE DEAMINASE"/>
    <property type="match status" value="1"/>
</dbReference>
<dbReference type="EMBL" id="BMDT01000005">
    <property type="protein sequence ID" value="GGI65645.1"/>
    <property type="molecule type" value="Genomic_DNA"/>
</dbReference>
<reference evidence="1" key="2">
    <citation type="submission" date="2020-09" db="EMBL/GenBank/DDBJ databases">
        <authorList>
            <person name="Sun Q."/>
            <person name="Sedlacek I."/>
        </authorList>
    </citation>
    <scope>NUCLEOTIDE SEQUENCE</scope>
    <source>
        <strain evidence="1">CCM 8433</strain>
    </source>
</reference>
<dbReference type="Gene3D" id="3.20.20.140">
    <property type="entry name" value="Metal-dependent hydrolases"/>
    <property type="match status" value="2"/>
</dbReference>
<name>A0A917N4E6_9ENTE</name>
<evidence type="ECO:0008006" key="3">
    <source>
        <dbReference type="Google" id="ProtNLM"/>
    </source>
</evidence>
<dbReference type="PANTHER" id="PTHR11409:SF43">
    <property type="entry name" value="ADENOSINE DEAMINASE"/>
    <property type="match status" value="1"/>
</dbReference>
<comment type="caution">
    <text evidence="1">The sequence shown here is derived from an EMBL/GenBank/DDBJ whole genome shotgun (WGS) entry which is preliminary data.</text>
</comment>
<dbReference type="Proteomes" id="UP000622610">
    <property type="component" value="Unassembled WGS sequence"/>
</dbReference>
<sequence length="862" mass="102217">MRIDNERVFYRDVDRIIRIIYKEMNMLEHFRYYQEGLANFNFSSFELSNDIFRHRVKRSYFKLYPNNYHVDDIEMLLEELTDLLKKEYNSTNAIYLIFYVGKKMIHRNLNNFFINFEELLEWDGFINKVDMKLFVAAKLVELNMPIEKKHTSSVISHNNHYLHDIFERNKISENHMHLKASGYVTDINWHSFLSSPLFDYHLYKDFISSDGIFEDIAKDKNHIRNNGDEKNLIQYLIKIKVLRIILESIRAGNSKYSETAILQVLNSEDVEVTLQTLTIEEKLLDDEERPVPRMLATQVISDLERFLVEPSILFKQDTSKYSFIEINFLKDLFAMIANKNNERTVFLTFLLNMYICGMTDLKFQFLQDNLGMGFAKFKEKEDNKKIFVKERQANQDIMRSAFHKYYREGVIKNIEFRVGPEEEVSEYLDFLETLHKMNEEEFERAKIELSNPLLLKINYGVIIHFIKFKNRGSIVDNNIDKREQLESLSERLLDTLRVIEREPDEENIYKNRIVGIDTANYEFDNRPNIYACIFRKMRYDKSIQQDLYATYHVGEEFPTLANGVRAIDEVLSYCAYRENDRLGHALALGMSAPDYFSTKRSKIMCSVGDYIDDIIWLYSMFTHSDSSADKNYLPYLRSEFEQYKHLLFDSSFGGDYIPTFEDYYDSYFLRGDSPEIHRKVFEMTHFSYDHLIKEYTYQLNNQHFYHKHAFLNKKARFLYLRFTFDEEFNKVLNSPFNTKVTDIYIECVTRSQEILKQKILRMGIFIEANPTSNKKISYIDQYIKLPALKLNSYGLSDDNDQVNLPISINTDDSSIFQTNLTNEYSMIAAALMREGYSRQGVNRYIEELAIASNVHSFIGKNL</sequence>
<dbReference type="GO" id="GO:0043103">
    <property type="term" value="P:hypoxanthine salvage"/>
    <property type="evidence" value="ECO:0007669"/>
    <property type="project" value="TreeGrafter"/>
</dbReference>
<dbReference type="InterPro" id="IPR006330">
    <property type="entry name" value="Ado/ade_deaminase"/>
</dbReference>